<dbReference type="PANTHER" id="PTHR46988:SF2">
    <property type="entry name" value="TWO PORE CALCIUM CHANNEL PROTEIN 1"/>
    <property type="match status" value="1"/>
</dbReference>
<evidence type="ECO:0000256" key="13">
    <source>
        <dbReference type="SAM" id="MobiDB-lite"/>
    </source>
</evidence>
<comment type="similarity">
    <text evidence="2">Belongs to the calcium channel alpha-1 subunit (TC 1.A.1.11) family. Two pore calcium channel subfamily.</text>
</comment>
<dbReference type="Pfam" id="PF00520">
    <property type="entry name" value="Ion_trans"/>
    <property type="match status" value="2"/>
</dbReference>
<accession>A0AAD2DBD9</accession>
<feature type="transmembrane region" description="Helical" evidence="14">
    <location>
        <begin position="637"/>
        <end position="658"/>
    </location>
</feature>
<keyword evidence="11 14" id="KW-0472">Membrane</keyword>
<feature type="domain" description="EF-hand" evidence="15">
    <location>
        <begin position="314"/>
        <end position="349"/>
    </location>
</feature>
<dbReference type="InterPro" id="IPR011992">
    <property type="entry name" value="EF-hand-dom_pair"/>
</dbReference>
<evidence type="ECO:0000256" key="7">
    <source>
        <dbReference type="ARBA" id="ARBA00022837"/>
    </source>
</evidence>
<feature type="transmembrane region" description="Helical" evidence="14">
    <location>
        <begin position="552"/>
        <end position="570"/>
    </location>
</feature>
<feature type="transmembrane region" description="Helical" evidence="14">
    <location>
        <begin position="247"/>
        <end position="267"/>
    </location>
</feature>
<feature type="transmembrane region" description="Helical" evidence="14">
    <location>
        <begin position="67"/>
        <end position="84"/>
    </location>
</feature>
<evidence type="ECO:0000256" key="8">
    <source>
        <dbReference type="ARBA" id="ARBA00022882"/>
    </source>
</evidence>
<keyword evidence="17" id="KW-1185">Reference proteome</keyword>
<dbReference type="PANTHER" id="PTHR46988">
    <property type="entry name" value="TWO PORE CALCIUM CHANNEL PROTEIN 1"/>
    <property type="match status" value="1"/>
</dbReference>
<dbReference type="Gene3D" id="1.20.120.350">
    <property type="entry name" value="Voltage-gated potassium channels. Chain C"/>
    <property type="match status" value="1"/>
</dbReference>
<keyword evidence="9 14" id="KW-1133">Transmembrane helix</keyword>
<sequence length="762" mass="89196">MENSSSYTSKFINTSRDNSRDKTFITNKYDDVLAQNMVMALDKAIRKEQRTATGERSKKFQTFYYKVYYLKYITLYIYMFMVFFEVPSWCLVKKGIQDRRTCDPDIYPNSGIPKLPYYASRSIELVCLFTLLFFTYFRRAFRKPTRLAKTRELIQSVLTLASVIDIMIALIRQNSLYVSHFIRILLIVLFIRGLREAIKRIALVIYDSKEILLMIISYIVLFGWVGYRLFRGTQQGEAYFSSLVESIWSMMVLLTTANFPDVMMLAYNAHRGYALFFIIYLVMVLFFLLNLVLAVYYNNYRTRVDNTISKFMSIREQFLKTKFHSHDVDNKGHLTQNEFKSMIKDLFELNLKAVKKTNLNKIAAQFSHRCRGQITLEDFLNYFEIMDFVSLDNHTSGSMVVQISNKRRKVKNIVTHPFYDLGMNIFVALNIGTIMIKDMVEMFTQSGTNVLAWLIIQLIITWLFFAEMIFICYGFGIIEAFKRRNHLKIEILFQIIILSAFIYYLVSDNREILLRYLDIIIILRGFRLMKLFNEIKQWKVIMRTISALLKPFWSLLLVTFVLFLLFASIGDRAFGGLEINNPNVVRNQNIPDTYVEMNFNDVANSFVTLFTLMVVNNWFVIVDMFEAVTGTIWTRLFFVIFYFFSVLVVLNILVALSIDMYSSIESVNSQNEDKDEHITIEDSNEAAESLTSLSQVVDKYKTVPIKMESDGEDESFYFQNKESESKEENYHLLTDKDVQSPKIQASFDDSKTGSKDEEEKKA</sequence>
<evidence type="ECO:0000256" key="4">
    <source>
        <dbReference type="ARBA" id="ARBA00022448"/>
    </source>
</evidence>
<dbReference type="GO" id="GO:0005245">
    <property type="term" value="F:voltage-gated calcium channel activity"/>
    <property type="evidence" value="ECO:0007669"/>
    <property type="project" value="InterPro"/>
</dbReference>
<gene>
    <name evidence="16" type="ORF">ECRASSUSDP1_LOCUS28072</name>
</gene>
<keyword evidence="7" id="KW-0106">Calcium</keyword>
<proteinExistence type="inferred from homology"/>
<dbReference type="EMBL" id="CAMPGE010028964">
    <property type="protein sequence ID" value="CAI2386453.1"/>
    <property type="molecule type" value="Genomic_DNA"/>
</dbReference>
<feature type="transmembrane region" description="Helical" evidence="14">
    <location>
        <begin position="512"/>
        <end position="532"/>
    </location>
</feature>
<feature type="transmembrane region" description="Helical" evidence="14">
    <location>
        <begin position="487"/>
        <end position="506"/>
    </location>
</feature>
<protein>
    <recommendedName>
        <fullName evidence="15">EF-hand domain-containing protein</fullName>
    </recommendedName>
</protein>
<name>A0AAD2DBD9_EUPCR</name>
<dbReference type="InterPro" id="IPR002048">
    <property type="entry name" value="EF_hand_dom"/>
</dbReference>
<organism evidence="16 17">
    <name type="scientific">Euplotes crassus</name>
    <dbReference type="NCBI Taxonomy" id="5936"/>
    <lineage>
        <taxon>Eukaryota</taxon>
        <taxon>Sar</taxon>
        <taxon>Alveolata</taxon>
        <taxon>Ciliophora</taxon>
        <taxon>Intramacronucleata</taxon>
        <taxon>Spirotrichea</taxon>
        <taxon>Hypotrichia</taxon>
        <taxon>Euplotida</taxon>
        <taxon>Euplotidae</taxon>
        <taxon>Moneuplotes</taxon>
    </lineage>
</organism>
<reference evidence="16" key="1">
    <citation type="submission" date="2023-07" db="EMBL/GenBank/DDBJ databases">
        <authorList>
            <consortium name="AG Swart"/>
            <person name="Singh M."/>
            <person name="Singh A."/>
            <person name="Seah K."/>
            <person name="Emmerich C."/>
        </authorList>
    </citation>
    <scope>NUCLEOTIDE SEQUENCE</scope>
    <source>
        <strain evidence="16">DP1</strain>
    </source>
</reference>
<evidence type="ECO:0000256" key="12">
    <source>
        <dbReference type="ARBA" id="ARBA00023303"/>
    </source>
</evidence>
<dbReference type="PROSITE" id="PS50222">
    <property type="entry name" value="EF_HAND_2"/>
    <property type="match status" value="1"/>
</dbReference>
<keyword evidence="6" id="KW-0677">Repeat</keyword>
<dbReference type="Gene3D" id="1.10.238.10">
    <property type="entry name" value="EF-hand"/>
    <property type="match status" value="1"/>
</dbReference>
<keyword evidence="5 14" id="KW-0812">Transmembrane</keyword>
<dbReference type="Proteomes" id="UP001295684">
    <property type="component" value="Unassembled WGS sequence"/>
</dbReference>
<evidence type="ECO:0000256" key="1">
    <source>
        <dbReference type="ARBA" id="ARBA00004141"/>
    </source>
</evidence>
<evidence type="ECO:0000256" key="10">
    <source>
        <dbReference type="ARBA" id="ARBA00023065"/>
    </source>
</evidence>
<evidence type="ECO:0000313" key="16">
    <source>
        <dbReference type="EMBL" id="CAI2386453.1"/>
    </source>
</evidence>
<feature type="transmembrane region" description="Helical" evidence="14">
    <location>
        <begin position="177"/>
        <end position="198"/>
    </location>
</feature>
<feature type="region of interest" description="Disordered" evidence="13">
    <location>
        <begin position="713"/>
        <end position="762"/>
    </location>
</feature>
<evidence type="ECO:0000256" key="5">
    <source>
        <dbReference type="ARBA" id="ARBA00022692"/>
    </source>
</evidence>
<evidence type="ECO:0000256" key="2">
    <source>
        <dbReference type="ARBA" id="ARBA00009286"/>
    </source>
</evidence>
<dbReference type="AlphaFoldDB" id="A0AAD2DBD9"/>
<dbReference type="Pfam" id="PF13499">
    <property type="entry name" value="EF-hand_7"/>
    <property type="match status" value="1"/>
</dbReference>
<feature type="transmembrane region" description="Helical" evidence="14">
    <location>
        <begin position="450"/>
        <end position="475"/>
    </location>
</feature>
<evidence type="ECO:0000256" key="11">
    <source>
        <dbReference type="ARBA" id="ARBA00023136"/>
    </source>
</evidence>
<evidence type="ECO:0000256" key="3">
    <source>
        <dbReference type="ARBA" id="ARBA00011738"/>
    </source>
</evidence>
<dbReference type="Gene3D" id="1.10.287.70">
    <property type="match status" value="2"/>
</dbReference>
<feature type="compositionally biased region" description="Basic and acidic residues" evidence="13">
    <location>
        <begin position="748"/>
        <end position="762"/>
    </location>
</feature>
<feature type="compositionally biased region" description="Basic and acidic residues" evidence="13">
    <location>
        <begin position="721"/>
        <end position="739"/>
    </location>
</feature>
<dbReference type="GO" id="GO:0034702">
    <property type="term" value="C:monoatomic ion channel complex"/>
    <property type="evidence" value="ECO:0007669"/>
    <property type="project" value="UniProtKB-KW"/>
</dbReference>
<comment type="caution">
    <text evidence="16">The sequence shown here is derived from an EMBL/GenBank/DDBJ whole genome shotgun (WGS) entry which is preliminary data.</text>
</comment>
<feature type="transmembrane region" description="Helical" evidence="14">
    <location>
        <begin position="606"/>
        <end position="625"/>
    </location>
</feature>
<dbReference type="InterPro" id="IPR005821">
    <property type="entry name" value="Ion_trans_dom"/>
</dbReference>
<feature type="transmembrane region" description="Helical" evidence="14">
    <location>
        <begin position="123"/>
        <end position="141"/>
    </location>
</feature>
<evidence type="ECO:0000256" key="6">
    <source>
        <dbReference type="ARBA" id="ARBA00022737"/>
    </source>
</evidence>
<keyword evidence="10" id="KW-0406">Ion transport</keyword>
<comment type="subcellular location">
    <subcellularLocation>
        <location evidence="1">Membrane</location>
        <topology evidence="1">Multi-pass membrane protein</topology>
    </subcellularLocation>
</comment>
<dbReference type="InterPro" id="IPR044581">
    <property type="entry name" value="TPC1_plant"/>
</dbReference>
<evidence type="ECO:0000259" key="15">
    <source>
        <dbReference type="PROSITE" id="PS50222"/>
    </source>
</evidence>
<evidence type="ECO:0000256" key="14">
    <source>
        <dbReference type="SAM" id="Phobius"/>
    </source>
</evidence>
<dbReference type="InterPro" id="IPR027359">
    <property type="entry name" value="Volt_channel_dom_sf"/>
</dbReference>
<feature type="transmembrane region" description="Helical" evidence="14">
    <location>
        <begin position="274"/>
        <end position="297"/>
    </location>
</feature>
<dbReference type="SUPFAM" id="SSF81324">
    <property type="entry name" value="Voltage-gated potassium channels"/>
    <property type="match status" value="2"/>
</dbReference>
<evidence type="ECO:0000256" key="9">
    <source>
        <dbReference type="ARBA" id="ARBA00022989"/>
    </source>
</evidence>
<feature type="transmembrane region" description="Helical" evidence="14">
    <location>
        <begin position="210"/>
        <end position="227"/>
    </location>
</feature>
<comment type="subunit">
    <text evidence="3">Homodimer.</text>
</comment>
<keyword evidence="4" id="KW-0813">Transport</keyword>
<keyword evidence="8" id="KW-0851">Voltage-gated channel</keyword>
<dbReference type="GO" id="GO:0005509">
    <property type="term" value="F:calcium ion binding"/>
    <property type="evidence" value="ECO:0007669"/>
    <property type="project" value="InterPro"/>
</dbReference>
<dbReference type="SUPFAM" id="SSF47473">
    <property type="entry name" value="EF-hand"/>
    <property type="match status" value="1"/>
</dbReference>
<keyword evidence="12" id="KW-0407">Ion channel</keyword>
<evidence type="ECO:0000313" key="17">
    <source>
        <dbReference type="Proteomes" id="UP001295684"/>
    </source>
</evidence>